<evidence type="ECO:0000313" key="2">
    <source>
        <dbReference type="Proteomes" id="UP000813463"/>
    </source>
</evidence>
<dbReference type="AlphaFoldDB" id="A0A9R0HT62"/>
<keyword evidence="1" id="KW-1133">Transmembrane helix</keyword>
<gene>
    <name evidence="3" type="primary">LOC110776335</name>
</gene>
<evidence type="ECO:0000313" key="3">
    <source>
        <dbReference type="RefSeq" id="XP_021836578.1"/>
    </source>
</evidence>
<dbReference type="RefSeq" id="XP_021836578.1">
    <property type="nucleotide sequence ID" value="XM_021980886.2"/>
</dbReference>
<protein>
    <submittedName>
        <fullName evidence="3">Uncharacterized protein</fullName>
    </submittedName>
</protein>
<organism evidence="2 3">
    <name type="scientific">Spinacia oleracea</name>
    <name type="common">Spinach</name>
    <dbReference type="NCBI Taxonomy" id="3562"/>
    <lineage>
        <taxon>Eukaryota</taxon>
        <taxon>Viridiplantae</taxon>
        <taxon>Streptophyta</taxon>
        <taxon>Embryophyta</taxon>
        <taxon>Tracheophyta</taxon>
        <taxon>Spermatophyta</taxon>
        <taxon>Magnoliopsida</taxon>
        <taxon>eudicotyledons</taxon>
        <taxon>Gunneridae</taxon>
        <taxon>Pentapetalae</taxon>
        <taxon>Caryophyllales</taxon>
        <taxon>Chenopodiaceae</taxon>
        <taxon>Chenopodioideae</taxon>
        <taxon>Anserineae</taxon>
        <taxon>Spinacia</taxon>
    </lineage>
</organism>
<keyword evidence="2" id="KW-1185">Reference proteome</keyword>
<feature type="transmembrane region" description="Helical" evidence="1">
    <location>
        <begin position="38"/>
        <end position="58"/>
    </location>
</feature>
<dbReference type="KEGG" id="soe:110776335"/>
<reference evidence="2" key="1">
    <citation type="journal article" date="2021" name="Nat. Commun.">
        <title>Genomic analyses provide insights into spinach domestication and the genetic basis of agronomic traits.</title>
        <authorList>
            <person name="Cai X."/>
            <person name="Sun X."/>
            <person name="Xu C."/>
            <person name="Sun H."/>
            <person name="Wang X."/>
            <person name="Ge C."/>
            <person name="Zhang Z."/>
            <person name="Wang Q."/>
            <person name="Fei Z."/>
            <person name="Jiao C."/>
            <person name="Wang Q."/>
        </authorList>
    </citation>
    <scope>NUCLEOTIDE SEQUENCE [LARGE SCALE GENOMIC DNA]</scope>
    <source>
        <strain evidence="2">cv. Varoflay</strain>
    </source>
</reference>
<dbReference type="PANTHER" id="PTHR35752:SF1">
    <property type="entry name" value="G-PROTEIN COUPLED RECEPTOR"/>
    <property type="match status" value="1"/>
</dbReference>
<dbReference type="OrthoDB" id="1848995at2759"/>
<dbReference type="PANTHER" id="PTHR35752">
    <property type="entry name" value="G-PROTEIN COUPLED RECEPTOR"/>
    <property type="match status" value="1"/>
</dbReference>
<keyword evidence="1" id="KW-0812">Transmembrane</keyword>
<proteinExistence type="predicted"/>
<keyword evidence="1" id="KW-0472">Membrane</keyword>
<sequence>MKFPNSKHPSRKFEHPTRLLSASFKPEMLSSNVAARRLIMLGTLVVLSWVIGVASVAVPRSNCYALDNSSHIVDFTSWKGHLFEYEGKESDLVVRFCKDVESRSQTGYVDFGRFASFNHFVAGSGRVNFIQGFYEGDLMNCEQSYDKLGRTAQVNIICGSCLSRQCKGELGCICNVTYESSCRVLVELAIPCEKHGPRVFEGFTIGFHPRSSEIVYNGMTQLGFEKSYNEFSFITEQTRVSLYMTAVASLSNLVQKPTVKVLPQDGLDVHLSGSGASGTPPTTLSPTILTVDWTCKKAQNTPYEVEITIPVENYEPVQFTLTKMCDRRQDDMKEATKGWAIFGILSCIFLVSLTLFCCGGFIFKWRKQNQHGLDALPGMTYLSALLQTVTGGGHGYQRAEESNNPFTPAAQGTGRTEVRYGSI</sequence>
<name>A0A9R0HT62_SPIOL</name>
<reference evidence="3" key="2">
    <citation type="submission" date="2025-08" db="UniProtKB">
        <authorList>
            <consortium name="RefSeq"/>
        </authorList>
    </citation>
    <scope>IDENTIFICATION</scope>
    <source>
        <tissue evidence="3">Leaf</tissue>
    </source>
</reference>
<dbReference type="GeneID" id="110776335"/>
<accession>A0A9R0HT62</accession>
<feature type="transmembrane region" description="Helical" evidence="1">
    <location>
        <begin position="339"/>
        <end position="363"/>
    </location>
</feature>
<evidence type="ECO:0000256" key="1">
    <source>
        <dbReference type="SAM" id="Phobius"/>
    </source>
</evidence>
<dbReference type="Proteomes" id="UP000813463">
    <property type="component" value="Chromosome 3"/>
</dbReference>